<dbReference type="OrthoDB" id="3552331at2759"/>
<evidence type="ECO:0000313" key="1">
    <source>
        <dbReference type="EMBL" id="PMD66830.1"/>
    </source>
</evidence>
<gene>
    <name evidence="1" type="ORF">K444DRAFT_607118</name>
</gene>
<dbReference type="GeneID" id="36587191"/>
<evidence type="ECO:0000313" key="2">
    <source>
        <dbReference type="Proteomes" id="UP000235371"/>
    </source>
</evidence>
<dbReference type="Proteomes" id="UP000235371">
    <property type="component" value="Unassembled WGS sequence"/>
</dbReference>
<protein>
    <submittedName>
        <fullName evidence="1">Uncharacterized protein</fullName>
    </submittedName>
</protein>
<dbReference type="RefSeq" id="XP_024743734.1">
    <property type="nucleotide sequence ID" value="XM_024879114.1"/>
</dbReference>
<dbReference type="InParanoid" id="A0A2J6TUY7"/>
<keyword evidence="2" id="KW-1185">Reference proteome</keyword>
<dbReference type="EMBL" id="KZ613743">
    <property type="protein sequence ID" value="PMD66830.1"/>
    <property type="molecule type" value="Genomic_DNA"/>
</dbReference>
<sequence length="86" mass="10144">MPPELYEIEEHIAKASYAIDNNPYLRDIKAAKQFRALYERLMARGQNKKLSVLQDNTLKKYILILQYSGRRANIYEIRIAIGRLLF</sequence>
<proteinExistence type="predicted"/>
<reference evidence="1 2" key="1">
    <citation type="submission" date="2016-04" db="EMBL/GenBank/DDBJ databases">
        <title>A degradative enzymes factory behind the ericoid mycorrhizal symbiosis.</title>
        <authorList>
            <consortium name="DOE Joint Genome Institute"/>
            <person name="Martino E."/>
            <person name="Morin E."/>
            <person name="Grelet G."/>
            <person name="Kuo A."/>
            <person name="Kohler A."/>
            <person name="Daghino S."/>
            <person name="Barry K."/>
            <person name="Choi C."/>
            <person name="Cichocki N."/>
            <person name="Clum A."/>
            <person name="Copeland A."/>
            <person name="Hainaut M."/>
            <person name="Haridas S."/>
            <person name="Labutti K."/>
            <person name="Lindquist E."/>
            <person name="Lipzen A."/>
            <person name="Khouja H.-R."/>
            <person name="Murat C."/>
            <person name="Ohm R."/>
            <person name="Olson A."/>
            <person name="Spatafora J."/>
            <person name="Veneault-Fourrey C."/>
            <person name="Henrissat B."/>
            <person name="Grigoriev I."/>
            <person name="Martin F."/>
            <person name="Perotto S."/>
        </authorList>
    </citation>
    <scope>NUCLEOTIDE SEQUENCE [LARGE SCALE GENOMIC DNA]</scope>
    <source>
        <strain evidence="1 2">E</strain>
    </source>
</reference>
<accession>A0A2J6TUY7</accession>
<organism evidence="1 2">
    <name type="scientific">Hyaloscypha bicolor E</name>
    <dbReference type="NCBI Taxonomy" id="1095630"/>
    <lineage>
        <taxon>Eukaryota</taxon>
        <taxon>Fungi</taxon>
        <taxon>Dikarya</taxon>
        <taxon>Ascomycota</taxon>
        <taxon>Pezizomycotina</taxon>
        <taxon>Leotiomycetes</taxon>
        <taxon>Helotiales</taxon>
        <taxon>Hyaloscyphaceae</taxon>
        <taxon>Hyaloscypha</taxon>
        <taxon>Hyaloscypha bicolor</taxon>
    </lineage>
</organism>
<dbReference type="AlphaFoldDB" id="A0A2J6TUY7"/>
<name>A0A2J6TUY7_9HELO</name>